<dbReference type="RefSeq" id="WP_093943754.1">
    <property type="nucleotide sequence ID" value="NZ_CP022521.1"/>
</dbReference>
<keyword evidence="4" id="KW-0378">Hydrolase</keyword>
<dbReference type="Gene3D" id="3.40.630.10">
    <property type="entry name" value="Zn peptidases"/>
    <property type="match status" value="1"/>
</dbReference>
<keyword evidence="3" id="KW-0645">Protease</keyword>
<keyword evidence="10" id="KW-1185">Reference proteome</keyword>
<evidence type="ECO:0000259" key="8">
    <source>
        <dbReference type="PROSITE" id="PS52035"/>
    </source>
</evidence>
<evidence type="ECO:0000256" key="5">
    <source>
        <dbReference type="ARBA" id="ARBA00022833"/>
    </source>
</evidence>
<evidence type="ECO:0000256" key="6">
    <source>
        <dbReference type="ARBA" id="ARBA00023049"/>
    </source>
</evidence>
<dbReference type="SMART" id="SM00631">
    <property type="entry name" value="Zn_pept"/>
    <property type="match status" value="1"/>
</dbReference>
<evidence type="ECO:0000256" key="2">
    <source>
        <dbReference type="ARBA" id="ARBA00005988"/>
    </source>
</evidence>
<dbReference type="PROSITE" id="PS52035">
    <property type="entry name" value="PEPTIDASE_M14"/>
    <property type="match status" value="1"/>
</dbReference>
<proteinExistence type="inferred from homology"/>
<gene>
    <name evidence="9" type="ORF">AHOG_26425</name>
</gene>
<dbReference type="GO" id="GO:0006508">
    <property type="term" value="P:proteolysis"/>
    <property type="evidence" value="ECO:0007669"/>
    <property type="project" value="UniProtKB-KW"/>
</dbReference>
<reference evidence="9 10" key="1">
    <citation type="submission" date="2017-07" db="EMBL/GenBank/DDBJ databases">
        <title>Complete genome sequence of Actinoalloteichus hoggarensis DSM 45943, type strain of Actinoalloteichus hoggarensis.</title>
        <authorList>
            <person name="Ruckert C."/>
            <person name="Nouioui I."/>
            <person name="Willmese J."/>
            <person name="van Wezel G."/>
            <person name="Klenk H.-P."/>
            <person name="Kalinowski J."/>
            <person name="Zotchev S.B."/>
        </authorList>
    </citation>
    <scope>NUCLEOTIDE SEQUENCE [LARGE SCALE GENOMIC DNA]</scope>
    <source>
        <strain evidence="9 10">DSM 45943</strain>
    </source>
</reference>
<dbReference type="PANTHER" id="PTHR11705:SF143">
    <property type="entry name" value="SLL0236 PROTEIN"/>
    <property type="match status" value="1"/>
</dbReference>
<keyword evidence="5" id="KW-0862">Zinc</keyword>
<comment type="cofactor">
    <cofactor evidence="1">
        <name>Zn(2+)</name>
        <dbReference type="ChEBI" id="CHEBI:29105"/>
    </cofactor>
</comment>
<dbReference type="GO" id="GO:0005615">
    <property type="term" value="C:extracellular space"/>
    <property type="evidence" value="ECO:0007669"/>
    <property type="project" value="TreeGrafter"/>
</dbReference>
<dbReference type="AlphaFoldDB" id="A0A221WA58"/>
<organism evidence="9 10">
    <name type="scientific">Actinoalloteichus hoggarensis</name>
    <dbReference type="NCBI Taxonomy" id="1470176"/>
    <lineage>
        <taxon>Bacteria</taxon>
        <taxon>Bacillati</taxon>
        <taxon>Actinomycetota</taxon>
        <taxon>Actinomycetes</taxon>
        <taxon>Pseudonocardiales</taxon>
        <taxon>Pseudonocardiaceae</taxon>
        <taxon>Actinoalloteichus</taxon>
    </lineage>
</organism>
<dbReference type="OrthoDB" id="9758209at2"/>
<evidence type="ECO:0000313" key="9">
    <source>
        <dbReference type="EMBL" id="ASO22890.1"/>
    </source>
</evidence>
<feature type="domain" description="Peptidase M14" evidence="8">
    <location>
        <begin position="121"/>
        <end position="472"/>
    </location>
</feature>
<dbReference type="Proteomes" id="UP000204221">
    <property type="component" value="Chromosome"/>
</dbReference>
<evidence type="ECO:0000256" key="1">
    <source>
        <dbReference type="ARBA" id="ARBA00001947"/>
    </source>
</evidence>
<keyword evidence="6" id="KW-0482">Metalloprotease</keyword>
<name>A0A221WA58_9PSEU</name>
<accession>A0A221WA58</accession>
<evidence type="ECO:0000256" key="7">
    <source>
        <dbReference type="PROSITE-ProRule" id="PRU01379"/>
    </source>
</evidence>
<comment type="similarity">
    <text evidence="2 7">Belongs to the peptidase M14 family.</text>
</comment>
<keyword evidence="9" id="KW-0121">Carboxypeptidase</keyword>
<dbReference type="KEGG" id="ahg:AHOG_26425"/>
<feature type="active site" description="Proton donor/acceptor" evidence="7">
    <location>
        <position position="435"/>
    </location>
</feature>
<dbReference type="SUPFAM" id="SSF53187">
    <property type="entry name" value="Zn-dependent exopeptidases"/>
    <property type="match status" value="1"/>
</dbReference>
<dbReference type="PANTHER" id="PTHR11705">
    <property type="entry name" value="PROTEASE FAMILY M14 CARBOXYPEPTIDASE A,B"/>
    <property type="match status" value="1"/>
</dbReference>
<dbReference type="InterPro" id="IPR000834">
    <property type="entry name" value="Peptidase_M14"/>
</dbReference>
<evidence type="ECO:0000313" key="10">
    <source>
        <dbReference type="Proteomes" id="UP000204221"/>
    </source>
</evidence>
<dbReference type="Pfam" id="PF00246">
    <property type="entry name" value="Peptidase_M14"/>
    <property type="match status" value="1"/>
</dbReference>
<dbReference type="GO" id="GO:0008270">
    <property type="term" value="F:zinc ion binding"/>
    <property type="evidence" value="ECO:0007669"/>
    <property type="project" value="InterPro"/>
</dbReference>
<sequence length="871" mass="92926">MSFRRIAAGLSVATLAAGAFLTAGPAVGARPSAPGASAVDVGSWPTDVDERDALSVDDHVDVAAADRVRPIGENRPGAPGGRTLAGVPPTLDDPGEQRGYPRQTQLRVYPEDPSDRSIKLGLIPYHALAPRLNELQADSDRVSVEVLGESVLGRDVYLVTVTAPETAEETARQHAWREKINADPAAAARDDGLHTDYKAPVWFNANIHGDEWEGTDGSLRVIEHLAYSEDPEVHELLATSRFYFTVSHNPDGRVAGTRQNAAGFDLNRDLVTVANPETEAVRQVAIDTQSLVMLDLHGYVNPTLVSPNTAPHVQNAEYDLYLKHAYPNALGIERALAELGHPETRRADIPIRDREPGEWDDWLPMYAPMYAMLQGTHGHTVEVPLRVNRQDYVQQPAHELRRRSSVNTDVAETAIWGTVDYVAAHRDELVADQIEFFRRANAGEQQRHIPDEFIPGFGEADRYTTEFPRAYVIPAGPAQSSPPAVARLVNLLLANDVEVGVADTPIRLGGRRHPAGSYVVDLHQPKRAIANSILEDGADLSERVPRTYANSALSHGLLWGADVVAVDEEAVPALRQVAEAAPTGGVSAAPGRDLAITLYDGADVRAVNDLLGAGHQLSRLDDGTVVVPAQARPAASAAAREHGVQFVLAPEGVGTPLEHRPVVAAAGGLDEIKALRELGFDVRPVSTERLNAGFDWSRIDVLYVGSGLETAALTGEARADVDAFLAEGGVVARGAAGAALNEAADLLPATTVRGRPDANGIVSVTSGDGVLRDQGRPHSFVYAPQWFTDLGEGVAVEQRYAEAEVLTAGHWIAAADGSGGQSDAAGRPALISGLGERGAPTVLFGTEPLFRDHPKGLYAQVGAAVFWTATG</sequence>
<dbReference type="GO" id="GO:0004181">
    <property type="term" value="F:metallocarboxypeptidase activity"/>
    <property type="evidence" value="ECO:0007669"/>
    <property type="project" value="InterPro"/>
</dbReference>
<dbReference type="EMBL" id="CP022521">
    <property type="protein sequence ID" value="ASO22890.1"/>
    <property type="molecule type" value="Genomic_DNA"/>
</dbReference>
<protein>
    <submittedName>
        <fullName evidence="9">Zinc carboxypeptidase</fullName>
    </submittedName>
</protein>
<evidence type="ECO:0000256" key="4">
    <source>
        <dbReference type="ARBA" id="ARBA00022801"/>
    </source>
</evidence>
<evidence type="ECO:0000256" key="3">
    <source>
        <dbReference type="ARBA" id="ARBA00022670"/>
    </source>
</evidence>